<reference evidence="1 2" key="1">
    <citation type="journal article" date="2018" name="Front. Plant Sci.">
        <title>Red Clover (Trifolium pratense) and Zigzag Clover (T. medium) - A Picture of Genomic Similarities and Differences.</title>
        <authorList>
            <person name="Dluhosova J."/>
            <person name="Istvanek J."/>
            <person name="Nedelnik J."/>
            <person name="Repkova J."/>
        </authorList>
    </citation>
    <scope>NUCLEOTIDE SEQUENCE [LARGE SCALE GENOMIC DNA]</scope>
    <source>
        <strain evidence="2">cv. 10/8</strain>
        <tissue evidence="1">Leaf</tissue>
    </source>
</reference>
<sequence>MRCSSAASLAASFANRTTFRLALAILLISGSNCKAPDE</sequence>
<dbReference type="AlphaFoldDB" id="A0A392VGS5"/>
<proteinExistence type="predicted"/>
<evidence type="ECO:0000313" key="1">
    <source>
        <dbReference type="EMBL" id="MCI86035.1"/>
    </source>
</evidence>
<dbReference type="Proteomes" id="UP000265520">
    <property type="component" value="Unassembled WGS sequence"/>
</dbReference>
<organism evidence="1 2">
    <name type="scientific">Trifolium medium</name>
    <dbReference type="NCBI Taxonomy" id="97028"/>
    <lineage>
        <taxon>Eukaryota</taxon>
        <taxon>Viridiplantae</taxon>
        <taxon>Streptophyta</taxon>
        <taxon>Embryophyta</taxon>
        <taxon>Tracheophyta</taxon>
        <taxon>Spermatophyta</taxon>
        <taxon>Magnoliopsida</taxon>
        <taxon>eudicotyledons</taxon>
        <taxon>Gunneridae</taxon>
        <taxon>Pentapetalae</taxon>
        <taxon>rosids</taxon>
        <taxon>fabids</taxon>
        <taxon>Fabales</taxon>
        <taxon>Fabaceae</taxon>
        <taxon>Papilionoideae</taxon>
        <taxon>50 kb inversion clade</taxon>
        <taxon>NPAAA clade</taxon>
        <taxon>Hologalegina</taxon>
        <taxon>IRL clade</taxon>
        <taxon>Trifolieae</taxon>
        <taxon>Trifolium</taxon>
    </lineage>
</organism>
<comment type="caution">
    <text evidence="1">The sequence shown here is derived from an EMBL/GenBank/DDBJ whole genome shotgun (WGS) entry which is preliminary data.</text>
</comment>
<protein>
    <submittedName>
        <fullName evidence="1">Uncharacterized protein</fullName>
    </submittedName>
</protein>
<name>A0A392VGS5_9FABA</name>
<keyword evidence="2" id="KW-1185">Reference proteome</keyword>
<accession>A0A392VGS5</accession>
<evidence type="ECO:0000313" key="2">
    <source>
        <dbReference type="Proteomes" id="UP000265520"/>
    </source>
</evidence>
<feature type="non-terminal residue" evidence="1">
    <location>
        <position position="38"/>
    </location>
</feature>
<dbReference type="EMBL" id="LXQA011130406">
    <property type="protein sequence ID" value="MCI86035.1"/>
    <property type="molecule type" value="Genomic_DNA"/>
</dbReference>